<organism evidence="1">
    <name type="scientific">Anguilla anguilla</name>
    <name type="common">European freshwater eel</name>
    <name type="synonym">Muraena anguilla</name>
    <dbReference type="NCBI Taxonomy" id="7936"/>
    <lineage>
        <taxon>Eukaryota</taxon>
        <taxon>Metazoa</taxon>
        <taxon>Chordata</taxon>
        <taxon>Craniata</taxon>
        <taxon>Vertebrata</taxon>
        <taxon>Euteleostomi</taxon>
        <taxon>Actinopterygii</taxon>
        <taxon>Neopterygii</taxon>
        <taxon>Teleostei</taxon>
        <taxon>Anguilliformes</taxon>
        <taxon>Anguillidae</taxon>
        <taxon>Anguilla</taxon>
    </lineage>
</organism>
<proteinExistence type="predicted"/>
<dbReference type="AlphaFoldDB" id="A0A0E9TWB7"/>
<reference evidence="1" key="1">
    <citation type="submission" date="2014-11" db="EMBL/GenBank/DDBJ databases">
        <authorList>
            <person name="Amaro Gonzalez C."/>
        </authorList>
    </citation>
    <scope>NUCLEOTIDE SEQUENCE</scope>
</reference>
<evidence type="ECO:0000313" key="1">
    <source>
        <dbReference type="EMBL" id="JAH57969.1"/>
    </source>
</evidence>
<dbReference type="EMBL" id="GBXM01050608">
    <property type="protein sequence ID" value="JAH57969.1"/>
    <property type="molecule type" value="Transcribed_RNA"/>
</dbReference>
<reference evidence="1" key="2">
    <citation type="journal article" date="2015" name="Fish Shellfish Immunol.">
        <title>Early steps in the European eel (Anguilla anguilla)-Vibrio vulnificus interaction in the gills: Role of the RtxA13 toxin.</title>
        <authorList>
            <person name="Callol A."/>
            <person name="Pajuelo D."/>
            <person name="Ebbesson L."/>
            <person name="Teles M."/>
            <person name="MacKenzie S."/>
            <person name="Amaro C."/>
        </authorList>
    </citation>
    <scope>NUCLEOTIDE SEQUENCE</scope>
</reference>
<sequence length="54" mass="6283">MYITVKRQPRIYKVLNLIKHQISGARSYQATYLTCVTRKKRLAFLVGWPGLITS</sequence>
<name>A0A0E9TWB7_ANGAN</name>
<protein>
    <submittedName>
        <fullName evidence="1">Uncharacterized protein</fullName>
    </submittedName>
</protein>
<accession>A0A0E9TWB7</accession>